<proteinExistence type="predicted"/>
<keyword evidence="1" id="KW-0863">Zinc-finger</keyword>
<dbReference type="PANTHER" id="PTHR38133">
    <property type="entry name" value="SLR1429 PROTEIN"/>
    <property type="match status" value="1"/>
</dbReference>
<dbReference type="PANTHER" id="PTHR38133:SF1">
    <property type="entry name" value="SLR1429 PROTEIN"/>
    <property type="match status" value="1"/>
</dbReference>
<keyword evidence="1" id="KW-0862">Zinc</keyword>
<dbReference type="GO" id="GO:0008270">
    <property type="term" value="F:zinc ion binding"/>
    <property type="evidence" value="ECO:0007669"/>
    <property type="project" value="UniProtKB-KW"/>
</dbReference>
<evidence type="ECO:0000259" key="2">
    <source>
        <dbReference type="PROSITE" id="PS50966"/>
    </source>
</evidence>
<sequence>MTQFSRTWWGQRFIQALEAFTDAGRLSRGRSYATNGRIISYKLDRGVVAAKVRGSINPYYDVYEEPIYKTSISIKAISASDWAKVIHKIATRADLITKLLMNEMPDTIEDVFSELDLHLLPHSERDFKTDCSCPDYANPCKHIAGVYYLLASALDKDPFVMFALRGLSRKDLQAELARTPLGASLATALTANEPDIKPATSYYTRPDTRPAQIASHKEFWTGATRLPAEQPVSLSQPAVPALLIKKQGDYPAFWHKNVSFIRTMEELYERVRTKNKQMK</sequence>
<comment type="caution">
    <text evidence="3">The sequence shown here is derived from an EMBL/GenBank/DDBJ whole genome shotgun (WGS) entry which is preliminary data.</text>
</comment>
<evidence type="ECO:0000313" key="4">
    <source>
        <dbReference type="Proteomes" id="UP000326912"/>
    </source>
</evidence>
<dbReference type="PROSITE" id="PS50966">
    <property type="entry name" value="ZF_SWIM"/>
    <property type="match status" value="1"/>
</dbReference>
<protein>
    <recommendedName>
        <fullName evidence="2">SWIM-type domain-containing protein</fullName>
    </recommendedName>
</protein>
<evidence type="ECO:0000256" key="1">
    <source>
        <dbReference type="PROSITE-ProRule" id="PRU00325"/>
    </source>
</evidence>
<name>A0A5J4KIR3_9CHLR</name>
<organism evidence="3 4">
    <name type="scientific">Dictyobacter vulcani</name>
    <dbReference type="NCBI Taxonomy" id="2607529"/>
    <lineage>
        <taxon>Bacteria</taxon>
        <taxon>Bacillati</taxon>
        <taxon>Chloroflexota</taxon>
        <taxon>Ktedonobacteria</taxon>
        <taxon>Ktedonobacterales</taxon>
        <taxon>Dictyobacteraceae</taxon>
        <taxon>Dictyobacter</taxon>
    </lineage>
</organism>
<dbReference type="AlphaFoldDB" id="A0A5J4KIR3"/>
<reference evidence="3 4" key="1">
    <citation type="submission" date="2019-10" db="EMBL/GenBank/DDBJ databases">
        <title>Dictyobacter vulcani sp. nov., within the class Ktedonobacteria, isolated from soil of volcanic Mt. Zao.</title>
        <authorList>
            <person name="Zheng Y."/>
            <person name="Wang C.M."/>
            <person name="Sakai Y."/>
            <person name="Abe K."/>
            <person name="Yokota A."/>
            <person name="Yabe S."/>
        </authorList>
    </citation>
    <scope>NUCLEOTIDE SEQUENCE [LARGE SCALE GENOMIC DNA]</scope>
    <source>
        <strain evidence="3 4">W12</strain>
    </source>
</reference>
<dbReference type="InterPro" id="IPR007527">
    <property type="entry name" value="Znf_SWIM"/>
</dbReference>
<gene>
    <name evidence="3" type="ORF">KDW_02610</name>
</gene>
<keyword evidence="4" id="KW-1185">Reference proteome</keyword>
<keyword evidence="1" id="KW-0479">Metal-binding</keyword>
<feature type="domain" description="SWIM-type" evidence="2">
    <location>
        <begin position="115"/>
        <end position="151"/>
    </location>
</feature>
<dbReference type="RefSeq" id="WP_151754283.1">
    <property type="nucleotide sequence ID" value="NZ_BKZW01000001.1"/>
</dbReference>
<evidence type="ECO:0000313" key="3">
    <source>
        <dbReference type="EMBL" id="GER86099.1"/>
    </source>
</evidence>
<accession>A0A5J4KIR3</accession>
<dbReference type="Proteomes" id="UP000326912">
    <property type="component" value="Unassembled WGS sequence"/>
</dbReference>
<dbReference type="Pfam" id="PF04434">
    <property type="entry name" value="SWIM"/>
    <property type="match status" value="1"/>
</dbReference>
<dbReference type="EMBL" id="BKZW01000001">
    <property type="protein sequence ID" value="GER86099.1"/>
    <property type="molecule type" value="Genomic_DNA"/>
</dbReference>